<reference evidence="2 3" key="1">
    <citation type="submission" date="2017-09" db="EMBL/GenBank/DDBJ databases">
        <title>Large-scale bioinformatics analysis of Bacillus genomes uncovers conserved roles of natural products in bacterial physiology.</title>
        <authorList>
            <consortium name="Agbiome Team Llc"/>
            <person name="Bleich R.M."/>
            <person name="Grubbs K.J."/>
            <person name="Santa Maria K.C."/>
            <person name="Allen S.E."/>
            <person name="Farag S."/>
            <person name="Shank E.A."/>
            <person name="Bowers A."/>
        </authorList>
    </citation>
    <scope>NUCLEOTIDE SEQUENCE [LARGE SCALE GENOMIC DNA]</scope>
    <source>
        <strain evidence="2 3">AFS070861</strain>
    </source>
</reference>
<proteinExistence type="predicted"/>
<gene>
    <name evidence="2" type="ORF">COK05_25335</name>
</gene>
<evidence type="ECO:0000313" key="2">
    <source>
        <dbReference type="EMBL" id="PFQ41848.1"/>
    </source>
</evidence>
<dbReference type="AlphaFoldDB" id="A0A2B2LFU2"/>
<feature type="compositionally biased region" description="Basic residues" evidence="1">
    <location>
        <begin position="15"/>
        <end position="30"/>
    </location>
</feature>
<feature type="non-terminal residue" evidence="2">
    <location>
        <position position="1"/>
    </location>
</feature>
<dbReference type="EMBL" id="NVAP01000052">
    <property type="protein sequence ID" value="PFQ41848.1"/>
    <property type="molecule type" value="Genomic_DNA"/>
</dbReference>
<accession>A0A2B2LFU2</accession>
<protein>
    <submittedName>
        <fullName evidence="2">DNA replication protein DnaD</fullName>
    </submittedName>
</protein>
<sequence length="43" mass="4870">SPFQAPYKPLPSNKSLRKNKTKTTTRTKQARKNETGVVVVKKL</sequence>
<feature type="region of interest" description="Disordered" evidence="1">
    <location>
        <begin position="1"/>
        <end position="43"/>
    </location>
</feature>
<evidence type="ECO:0000256" key="1">
    <source>
        <dbReference type="SAM" id="MobiDB-lite"/>
    </source>
</evidence>
<organism evidence="2 3">
    <name type="scientific">Bacillus cereus</name>
    <dbReference type="NCBI Taxonomy" id="1396"/>
    <lineage>
        <taxon>Bacteria</taxon>
        <taxon>Bacillati</taxon>
        <taxon>Bacillota</taxon>
        <taxon>Bacilli</taxon>
        <taxon>Bacillales</taxon>
        <taxon>Bacillaceae</taxon>
        <taxon>Bacillus</taxon>
        <taxon>Bacillus cereus group</taxon>
    </lineage>
</organism>
<comment type="caution">
    <text evidence="2">The sequence shown here is derived from an EMBL/GenBank/DDBJ whole genome shotgun (WGS) entry which is preliminary data.</text>
</comment>
<evidence type="ECO:0000313" key="3">
    <source>
        <dbReference type="Proteomes" id="UP000224386"/>
    </source>
</evidence>
<name>A0A2B2LFU2_BACCE</name>
<dbReference type="Proteomes" id="UP000224386">
    <property type="component" value="Unassembled WGS sequence"/>
</dbReference>